<protein>
    <recommendedName>
        <fullName evidence="3">Sulfotransferase family protein</fullName>
    </recommendedName>
</protein>
<evidence type="ECO:0000313" key="1">
    <source>
        <dbReference type="EMBL" id="BBZ44502.1"/>
    </source>
</evidence>
<dbReference type="EMBL" id="AP022614">
    <property type="protein sequence ID" value="BBZ44502.1"/>
    <property type="molecule type" value="Genomic_DNA"/>
</dbReference>
<evidence type="ECO:0000313" key="2">
    <source>
        <dbReference type="Proteomes" id="UP000467105"/>
    </source>
</evidence>
<proteinExistence type="predicted"/>
<dbReference type="Proteomes" id="UP000467105">
    <property type="component" value="Chromosome"/>
</dbReference>
<dbReference type="InterPro" id="IPR027417">
    <property type="entry name" value="P-loop_NTPase"/>
</dbReference>
<dbReference type="SUPFAM" id="SSF52540">
    <property type="entry name" value="P-loop containing nucleoside triphosphate hydrolases"/>
    <property type="match status" value="1"/>
</dbReference>
<dbReference type="AlphaFoldDB" id="A0A7I7YTI0"/>
<keyword evidence="2" id="KW-1185">Reference proteome</keyword>
<accession>A0A7I7YTI0</accession>
<dbReference type="Gene3D" id="3.40.50.300">
    <property type="entry name" value="P-loop containing nucleotide triphosphate hydrolases"/>
    <property type="match status" value="1"/>
</dbReference>
<gene>
    <name evidence="1" type="ORF">MPRM_17830</name>
</gene>
<organism evidence="1 2">
    <name type="scientific">Mycobacterium parmense</name>
    <dbReference type="NCBI Taxonomy" id="185642"/>
    <lineage>
        <taxon>Bacteria</taxon>
        <taxon>Bacillati</taxon>
        <taxon>Actinomycetota</taxon>
        <taxon>Actinomycetes</taxon>
        <taxon>Mycobacteriales</taxon>
        <taxon>Mycobacteriaceae</taxon>
        <taxon>Mycobacterium</taxon>
        <taxon>Mycobacterium simiae complex</taxon>
    </lineage>
</organism>
<sequence length="324" mass="35715">MNMDLAGQLGTGDRPVALFVLGFARSGTSALTRVLSLCGAVLPTGLLGATARDPAGFWEPRAAVYLNGAILRRHGSAGFDPTLRLQEEDAFSAAEKAAWIAKIRKFFAALPAAPLVVIKDPKITALSGLWLEAARRAGFAPMVVIAVRHPEESVKSLTASAGTSPELGSALWLKYSLLAERDTRGLPRVFVEYANLMDDWRREIKRISTALAIELDTRGEDAIEKFLASGLRHHRHGDSVSRPFGADWIPAAYEALSAAARDEPWEQTTLDRVFESYRSSEQGFRTAFDNFHRLYKFYRLVPISVVNCFLKVSAIAHRRSETWA</sequence>
<evidence type="ECO:0008006" key="3">
    <source>
        <dbReference type="Google" id="ProtNLM"/>
    </source>
</evidence>
<reference evidence="1 2" key="1">
    <citation type="journal article" date="2019" name="Emerg. Microbes Infect.">
        <title>Comprehensive subspecies identification of 175 nontuberculous mycobacteria species based on 7547 genomic profiles.</title>
        <authorList>
            <person name="Matsumoto Y."/>
            <person name="Kinjo T."/>
            <person name="Motooka D."/>
            <person name="Nabeya D."/>
            <person name="Jung N."/>
            <person name="Uechi K."/>
            <person name="Horii T."/>
            <person name="Iida T."/>
            <person name="Fujita J."/>
            <person name="Nakamura S."/>
        </authorList>
    </citation>
    <scope>NUCLEOTIDE SEQUENCE [LARGE SCALE GENOMIC DNA]</scope>
    <source>
        <strain evidence="1 2">JCM 14742</strain>
    </source>
</reference>
<name>A0A7I7YTI0_9MYCO</name>